<evidence type="ECO:0000256" key="1">
    <source>
        <dbReference type="SAM" id="Phobius"/>
    </source>
</evidence>
<name>A0A1S7P7X4_9HYPH</name>
<sequence>MRDGLNGFLEISMLGFVVASCLFMVNLPI</sequence>
<reference evidence="3" key="1">
    <citation type="submission" date="2016-01" db="EMBL/GenBank/DDBJ databases">
        <authorList>
            <person name="Regsiter A."/>
            <person name="william w."/>
        </authorList>
    </citation>
    <scope>NUCLEOTIDE SEQUENCE [LARGE SCALE GENOMIC DNA]</scope>
    <source>
        <strain evidence="3">CFBP 6623</strain>
    </source>
</reference>
<dbReference type="EMBL" id="FBWK01000013">
    <property type="protein sequence ID" value="CUX17422.1"/>
    <property type="molecule type" value="Genomic_DNA"/>
</dbReference>
<keyword evidence="1" id="KW-0472">Membrane</keyword>
<dbReference type="AlphaFoldDB" id="A0A1S7P7X4"/>
<feature type="transmembrane region" description="Helical" evidence="1">
    <location>
        <begin position="7"/>
        <end position="27"/>
    </location>
</feature>
<organism evidence="2 3">
    <name type="scientific">Agrobacterium tomkonis CFBP 6623</name>
    <dbReference type="NCBI Taxonomy" id="1183432"/>
    <lineage>
        <taxon>Bacteria</taxon>
        <taxon>Pseudomonadati</taxon>
        <taxon>Pseudomonadota</taxon>
        <taxon>Alphaproteobacteria</taxon>
        <taxon>Hyphomicrobiales</taxon>
        <taxon>Rhizobiaceae</taxon>
        <taxon>Rhizobium/Agrobacterium group</taxon>
        <taxon>Agrobacterium</taxon>
        <taxon>Agrobacterium tumefaciens complex</taxon>
    </lineage>
</organism>
<keyword evidence="3" id="KW-1185">Reference proteome</keyword>
<protein>
    <submittedName>
        <fullName evidence="2">Uncharacterized protein</fullName>
    </submittedName>
</protein>
<keyword evidence="1" id="KW-1133">Transmembrane helix</keyword>
<dbReference type="Proteomes" id="UP000191988">
    <property type="component" value="Unassembled WGS sequence"/>
</dbReference>
<gene>
    <name evidence="2" type="ORF">AGR3A_Cc200005</name>
</gene>
<evidence type="ECO:0000313" key="3">
    <source>
        <dbReference type="Proteomes" id="UP000191988"/>
    </source>
</evidence>
<keyword evidence="1" id="KW-0812">Transmembrane</keyword>
<proteinExistence type="predicted"/>
<accession>A0A1S7P7X4</accession>
<dbReference type="PROSITE" id="PS51257">
    <property type="entry name" value="PROKAR_LIPOPROTEIN"/>
    <property type="match status" value="1"/>
</dbReference>
<evidence type="ECO:0000313" key="2">
    <source>
        <dbReference type="EMBL" id="CUX17422.1"/>
    </source>
</evidence>